<evidence type="ECO:0000256" key="4">
    <source>
        <dbReference type="SAM" id="MobiDB-lite"/>
    </source>
</evidence>
<dbReference type="EMBL" id="MCGR01000012">
    <property type="protein sequence ID" value="ORY88069.1"/>
    <property type="molecule type" value="Genomic_DNA"/>
</dbReference>
<dbReference type="InterPro" id="IPR036787">
    <property type="entry name" value="T_IF-3_N_sf"/>
</dbReference>
<gene>
    <name evidence="6" type="ORF">BCR35DRAFT_301980</name>
</gene>
<dbReference type="Proteomes" id="UP000193467">
    <property type="component" value="Unassembled WGS sequence"/>
</dbReference>
<evidence type="ECO:0000259" key="5">
    <source>
        <dbReference type="Pfam" id="PF05198"/>
    </source>
</evidence>
<reference evidence="6 7" key="1">
    <citation type="submission" date="2016-07" db="EMBL/GenBank/DDBJ databases">
        <title>Pervasive Adenine N6-methylation of Active Genes in Fungi.</title>
        <authorList>
            <consortium name="DOE Joint Genome Institute"/>
            <person name="Mondo S.J."/>
            <person name="Dannebaum R.O."/>
            <person name="Kuo R.C."/>
            <person name="Labutti K."/>
            <person name="Haridas S."/>
            <person name="Kuo A."/>
            <person name="Salamov A."/>
            <person name="Ahrendt S.R."/>
            <person name="Lipzen A."/>
            <person name="Sullivan W."/>
            <person name="Andreopoulos W.B."/>
            <person name="Clum A."/>
            <person name="Lindquist E."/>
            <person name="Daum C."/>
            <person name="Ramamoorthy G.K."/>
            <person name="Gryganskyi A."/>
            <person name="Culley D."/>
            <person name="Magnuson J.K."/>
            <person name="James T.Y."/>
            <person name="O'Malley M.A."/>
            <person name="Stajich J.E."/>
            <person name="Spatafora J.W."/>
            <person name="Visel A."/>
            <person name="Grigoriev I.V."/>
        </authorList>
    </citation>
    <scope>NUCLEOTIDE SEQUENCE [LARGE SCALE GENOMIC DNA]</scope>
    <source>
        <strain evidence="6 7">62-1032</strain>
    </source>
</reference>
<protein>
    <recommendedName>
        <fullName evidence="5">Translation initiation factor 3 N-terminal domain-containing protein</fullName>
    </recommendedName>
</protein>
<dbReference type="SUPFAM" id="SSF54364">
    <property type="entry name" value="Translation initiation factor IF3, N-terminal domain"/>
    <property type="match status" value="1"/>
</dbReference>
<dbReference type="GO" id="GO:0005739">
    <property type="term" value="C:mitochondrion"/>
    <property type="evidence" value="ECO:0007669"/>
    <property type="project" value="TreeGrafter"/>
</dbReference>
<keyword evidence="2" id="KW-0396">Initiation factor</keyword>
<feature type="compositionally biased region" description="Polar residues" evidence="4">
    <location>
        <begin position="15"/>
        <end position="25"/>
    </location>
</feature>
<dbReference type="STRING" id="106004.A0A1Y2FVS3"/>
<keyword evidence="3" id="KW-0648">Protein biosynthesis</keyword>
<evidence type="ECO:0000313" key="6">
    <source>
        <dbReference type="EMBL" id="ORY88069.1"/>
    </source>
</evidence>
<feature type="region of interest" description="Disordered" evidence="4">
    <location>
        <begin position="128"/>
        <end position="160"/>
    </location>
</feature>
<feature type="compositionally biased region" description="Low complexity" evidence="4">
    <location>
        <begin position="34"/>
        <end position="62"/>
    </location>
</feature>
<name>A0A1Y2FVS3_9BASI</name>
<feature type="compositionally biased region" description="Low complexity" evidence="4">
    <location>
        <begin position="136"/>
        <end position="146"/>
    </location>
</feature>
<dbReference type="Gene3D" id="3.10.20.80">
    <property type="entry name" value="Translation initiation factor 3 (IF-3), N-terminal domain"/>
    <property type="match status" value="1"/>
</dbReference>
<dbReference type="InterPro" id="IPR019814">
    <property type="entry name" value="Translation_initiation_fac_3_N"/>
</dbReference>
<evidence type="ECO:0000256" key="1">
    <source>
        <dbReference type="ARBA" id="ARBA00005439"/>
    </source>
</evidence>
<evidence type="ECO:0000313" key="7">
    <source>
        <dbReference type="Proteomes" id="UP000193467"/>
    </source>
</evidence>
<dbReference type="InterPro" id="IPR036788">
    <property type="entry name" value="T_IF-3_C_sf"/>
</dbReference>
<proteinExistence type="inferred from homology"/>
<feature type="region of interest" description="Disordered" evidence="4">
    <location>
        <begin position="15"/>
        <end position="66"/>
    </location>
</feature>
<dbReference type="SUPFAM" id="SSF55200">
    <property type="entry name" value="Translation initiation factor IF3, C-terminal domain"/>
    <property type="match status" value="1"/>
</dbReference>
<dbReference type="PANTHER" id="PTHR10938:SF0">
    <property type="entry name" value="TRANSLATION INITIATION FACTOR IF-3, MITOCHONDRIAL"/>
    <property type="match status" value="1"/>
</dbReference>
<keyword evidence="7" id="KW-1185">Reference proteome</keyword>
<dbReference type="OrthoDB" id="2536720at2759"/>
<dbReference type="InParanoid" id="A0A1Y2FVS3"/>
<comment type="similarity">
    <text evidence="1">Belongs to the IF-3 family.</text>
</comment>
<dbReference type="GO" id="GO:0043022">
    <property type="term" value="F:ribosome binding"/>
    <property type="evidence" value="ECO:0007669"/>
    <property type="project" value="TreeGrafter"/>
</dbReference>
<dbReference type="InterPro" id="IPR001288">
    <property type="entry name" value="Translation_initiation_fac_3"/>
</dbReference>
<sequence length="243" mass="26076">MLPRTRLLARPLLSSHWTPSPSTAPQFVRPSPIAPSSSSSSLLLVRHASSSSSSNKKSPQKSTILRDEDIPHPLITLVDPSTSSLLPPASLQDILVQLDRTRFSIVLVDAKAEVPVCRIVDKKAEFERSKAKKSSAKASASADADAPQLKAKAPSGPPKEVHLTWGVTPHDLGHKLSKARDFLAKGSRVVVVLKDKKGVEKVGKGQQQSVVGNVVEALQGSGKLVREQGKGGEWRVEFAPSEQ</sequence>
<accession>A0A1Y2FVS3</accession>
<dbReference type="AlphaFoldDB" id="A0A1Y2FVS3"/>
<organism evidence="6 7">
    <name type="scientific">Leucosporidium creatinivorum</name>
    <dbReference type="NCBI Taxonomy" id="106004"/>
    <lineage>
        <taxon>Eukaryota</taxon>
        <taxon>Fungi</taxon>
        <taxon>Dikarya</taxon>
        <taxon>Basidiomycota</taxon>
        <taxon>Pucciniomycotina</taxon>
        <taxon>Microbotryomycetes</taxon>
        <taxon>Leucosporidiales</taxon>
        <taxon>Leucosporidium</taxon>
    </lineage>
</organism>
<dbReference type="GO" id="GO:0070124">
    <property type="term" value="P:mitochondrial translational initiation"/>
    <property type="evidence" value="ECO:0007669"/>
    <property type="project" value="TreeGrafter"/>
</dbReference>
<comment type="caution">
    <text evidence="6">The sequence shown here is derived from an EMBL/GenBank/DDBJ whole genome shotgun (WGS) entry which is preliminary data.</text>
</comment>
<evidence type="ECO:0000256" key="2">
    <source>
        <dbReference type="ARBA" id="ARBA00022540"/>
    </source>
</evidence>
<dbReference type="PANTHER" id="PTHR10938">
    <property type="entry name" value="TRANSLATION INITIATION FACTOR IF-3"/>
    <property type="match status" value="1"/>
</dbReference>
<evidence type="ECO:0000256" key="3">
    <source>
        <dbReference type="ARBA" id="ARBA00022917"/>
    </source>
</evidence>
<feature type="domain" description="Translation initiation factor 3 N-terminal" evidence="5">
    <location>
        <begin position="67"/>
        <end position="134"/>
    </location>
</feature>
<dbReference type="GO" id="GO:0032790">
    <property type="term" value="P:ribosome disassembly"/>
    <property type="evidence" value="ECO:0007669"/>
    <property type="project" value="TreeGrafter"/>
</dbReference>
<dbReference type="Gene3D" id="3.30.110.10">
    <property type="entry name" value="Translation initiation factor 3 (IF-3), C-terminal domain"/>
    <property type="match status" value="1"/>
</dbReference>
<dbReference type="GO" id="GO:0003743">
    <property type="term" value="F:translation initiation factor activity"/>
    <property type="evidence" value="ECO:0007669"/>
    <property type="project" value="UniProtKB-KW"/>
</dbReference>
<dbReference type="Pfam" id="PF05198">
    <property type="entry name" value="IF3_N"/>
    <property type="match status" value="1"/>
</dbReference>